<dbReference type="InterPro" id="IPR000760">
    <property type="entry name" value="Inositol_monophosphatase-like"/>
</dbReference>
<dbReference type="InterPro" id="IPR020550">
    <property type="entry name" value="Inositol_monophosphatase_CS"/>
</dbReference>
<dbReference type="PRINTS" id="PR00377">
    <property type="entry name" value="IMPHPHTASES"/>
</dbReference>
<keyword evidence="4" id="KW-0378">Hydrolase</keyword>
<reference evidence="7 8" key="1">
    <citation type="submission" date="2018-03" db="EMBL/GenBank/DDBJ databases">
        <title>Genome assembly of novel Miniimonas species PCH200.</title>
        <authorList>
            <person name="Thakur V."/>
            <person name="Kumar V."/>
            <person name="Singh D."/>
        </authorList>
    </citation>
    <scope>NUCLEOTIDE SEQUENCE [LARGE SCALE GENOMIC DNA]</scope>
    <source>
        <strain evidence="7 8">PCH200</strain>
    </source>
</reference>
<gene>
    <name evidence="7" type="ORF">C8046_03135</name>
</gene>
<evidence type="ECO:0000256" key="6">
    <source>
        <dbReference type="PIRSR" id="PIRSR600760-2"/>
    </source>
</evidence>
<dbReference type="PANTHER" id="PTHR20854">
    <property type="entry name" value="INOSITOL MONOPHOSPHATASE"/>
    <property type="match status" value="1"/>
</dbReference>
<evidence type="ECO:0000256" key="4">
    <source>
        <dbReference type="ARBA" id="ARBA00022801"/>
    </source>
</evidence>
<dbReference type="EMBL" id="PYHR01000002">
    <property type="protein sequence ID" value="PWD52321.1"/>
    <property type="molecule type" value="Genomic_DNA"/>
</dbReference>
<accession>A0A2U1ZZB7</accession>
<sequence>MRRAAVDVAATKSSATDVVTQADLASEALLLELITAYRPQDGILGEEGTQRDGDSGLTWVLDPIDGTVNYLYGRADYAVSVAVVAGDPSDVTTWQPVAGCVHQPATGRTWTAGLGQGSSVDGRALSAPASTALGSALVGTGFSYSAPTRAWQGEVVARLLPQVRDVRRAGAGALDAAAVATGELDAHYELGLNPWDIAAAVLVVTEAGGRVRYLDVDGVGLVSVITQAGLEAPLTDAIESAIASSPPRS</sequence>
<organism evidence="7 8">
    <name type="scientific">Serinibacter arcticus</name>
    <dbReference type="NCBI Taxonomy" id="1655435"/>
    <lineage>
        <taxon>Bacteria</taxon>
        <taxon>Bacillati</taxon>
        <taxon>Actinomycetota</taxon>
        <taxon>Actinomycetes</taxon>
        <taxon>Micrococcales</taxon>
        <taxon>Beutenbergiaceae</taxon>
        <taxon>Serinibacter</taxon>
    </lineage>
</organism>
<dbReference type="SUPFAM" id="SSF56655">
    <property type="entry name" value="Carbohydrate phosphatase"/>
    <property type="match status" value="1"/>
</dbReference>
<dbReference type="Proteomes" id="UP000245166">
    <property type="component" value="Unassembled WGS sequence"/>
</dbReference>
<keyword evidence="3 6" id="KW-0479">Metal-binding</keyword>
<dbReference type="GO" id="GO:0006020">
    <property type="term" value="P:inositol metabolic process"/>
    <property type="evidence" value="ECO:0007669"/>
    <property type="project" value="TreeGrafter"/>
</dbReference>
<evidence type="ECO:0000256" key="2">
    <source>
        <dbReference type="ARBA" id="ARBA00013106"/>
    </source>
</evidence>
<dbReference type="Gene3D" id="3.30.540.10">
    <property type="entry name" value="Fructose-1,6-Bisphosphatase, subunit A, domain 1"/>
    <property type="match status" value="1"/>
</dbReference>
<dbReference type="OrthoDB" id="9772456at2"/>
<name>A0A2U1ZZB7_9MICO</name>
<keyword evidence="5 6" id="KW-0460">Magnesium</keyword>
<comment type="caution">
    <text evidence="7">The sequence shown here is derived from an EMBL/GenBank/DDBJ whole genome shotgun (WGS) entry which is preliminary data.</text>
</comment>
<evidence type="ECO:0000256" key="1">
    <source>
        <dbReference type="ARBA" id="ARBA00001033"/>
    </source>
</evidence>
<evidence type="ECO:0000256" key="5">
    <source>
        <dbReference type="ARBA" id="ARBA00022842"/>
    </source>
</evidence>
<dbReference type="InterPro" id="IPR020583">
    <property type="entry name" value="Inositol_monoP_metal-BS"/>
</dbReference>
<feature type="binding site" evidence="6">
    <location>
        <position position="46"/>
    </location>
    <ligand>
        <name>Mg(2+)</name>
        <dbReference type="ChEBI" id="CHEBI:18420"/>
        <label>1</label>
        <note>catalytic</note>
    </ligand>
</feature>
<comment type="catalytic activity">
    <reaction evidence="1">
        <text>a myo-inositol phosphate + H2O = myo-inositol + phosphate</text>
        <dbReference type="Rhea" id="RHEA:24056"/>
        <dbReference type="ChEBI" id="CHEBI:15377"/>
        <dbReference type="ChEBI" id="CHEBI:17268"/>
        <dbReference type="ChEBI" id="CHEBI:43474"/>
        <dbReference type="ChEBI" id="CHEBI:84139"/>
        <dbReference type="EC" id="3.1.3.25"/>
    </reaction>
</comment>
<dbReference type="GO" id="GO:0008934">
    <property type="term" value="F:inositol monophosphate 1-phosphatase activity"/>
    <property type="evidence" value="ECO:0007669"/>
    <property type="project" value="TreeGrafter"/>
</dbReference>
<evidence type="ECO:0000256" key="3">
    <source>
        <dbReference type="ARBA" id="ARBA00022723"/>
    </source>
</evidence>
<feature type="binding site" evidence="6">
    <location>
        <position position="196"/>
    </location>
    <ligand>
        <name>Mg(2+)</name>
        <dbReference type="ChEBI" id="CHEBI:18420"/>
        <label>1</label>
        <note>catalytic</note>
    </ligand>
</feature>
<dbReference type="Gene3D" id="3.40.190.80">
    <property type="match status" value="1"/>
</dbReference>
<feature type="binding site" evidence="6">
    <location>
        <position position="62"/>
    </location>
    <ligand>
        <name>Mg(2+)</name>
        <dbReference type="ChEBI" id="CHEBI:18420"/>
        <label>1</label>
        <note>catalytic</note>
    </ligand>
</feature>
<comment type="cofactor">
    <cofactor evidence="6">
        <name>Mg(2+)</name>
        <dbReference type="ChEBI" id="CHEBI:18420"/>
    </cofactor>
</comment>
<dbReference type="AlphaFoldDB" id="A0A2U1ZZB7"/>
<dbReference type="EC" id="3.1.3.25" evidence="2"/>
<keyword evidence="8" id="KW-1185">Reference proteome</keyword>
<feature type="binding site" evidence="6">
    <location>
        <position position="64"/>
    </location>
    <ligand>
        <name>Mg(2+)</name>
        <dbReference type="ChEBI" id="CHEBI:18420"/>
        <label>1</label>
        <note>catalytic</note>
    </ligand>
</feature>
<dbReference type="PROSITE" id="PS00629">
    <property type="entry name" value="IMP_1"/>
    <property type="match status" value="1"/>
</dbReference>
<dbReference type="PANTHER" id="PTHR20854:SF4">
    <property type="entry name" value="INOSITOL-1-MONOPHOSPHATASE-RELATED"/>
    <property type="match status" value="1"/>
</dbReference>
<dbReference type="Pfam" id="PF00459">
    <property type="entry name" value="Inositol_P"/>
    <property type="match status" value="1"/>
</dbReference>
<proteinExistence type="predicted"/>
<evidence type="ECO:0000313" key="7">
    <source>
        <dbReference type="EMBL" id="PWD52321.1"/>
    </source>
</evidence>
<protein>
    <recommendedName>
        <fullName evidence="2">inositol-phosphate phosphatase</fullName>
        <ecNumber evidence="2">3.1.3.25</ecNumber>
    </recommendedName>
</protein>
<dbReference type="GO" id="GO:0046872">
    <property type="term" value="F:metal ion binding"/>
    <property type="evidence" value="ECO:0007669"/>
    <property type="project" value="UniProtKB-KW"/>
</dbReference>
<dbReference type="GO" id="GO:0046854">
    <property type="term" value="P:phosphatidylinositol phosphate biosynthetic process"/>
    <property type="evidence" value="ECO:0007669"/>
    <property type="project" value="InterPro"/>
</dbReference>
<dbReference type="GO" id="GO:0007165">
    <property type="term" value="P:signal transduction"/>
    <property type="evidence" value="ECO:0007669"/>
    <property type="project" value="TreeGrafter"/>
</dbReference>
<feature type="binding site" evidence="6">
    <location>
        <position position="65"/>
    </location>
    <ligand>
        <name>Mg(2+)</name>
        <dbReference type="ChEBI" id="CHEBI:18420"/>
        <label>1</label>
        <note>catalytic</note>
    </ligand>
</feature>
<dbReference type="PROSITE" id="PS00630">
    <property type="entry name" value="IMP_2"/>
    <property type="match status" value="1"/>
</dbReference>
<evidence type="ECO:0000313" key="8">
    <source>
        <dbReference type="Proteomes" id="UP000245166"/>
    </source>
</evidence>